<dbReference type="RefSeq" id="WP_188173386.1">
    <property type="nucleotide sequence ID" value="NZ_JACVVD010000002.1"/>
</dbReference>
<evidence type="ECO:0000313" key="11">
    <source>
        <dbReference type="Proteomes" id="UP000650466"/>
    </source>
</evidence>
<dbReference type="InterPro" id="IPR023827">
    <property type="entry name" value="Peptidase_S8_Asp-AS"/>
</dbReference>
<dbReference type="InterPro" id="IPR015500">
    <property type="entry name" value="Peptidase_S8_subtilisin-rel"/>
</dbReference>
<keyword evidence="11" id="KW-1185">Reference proteome</keyword>
<dbReference type="InterPro" id="IPR000209">
    <property type="entry name" value="Peptidase_S8/S53_dom"/>
</dbReference>
<keyword evidence="2 6" id="KW-0645">Protease</keyword>
<proteinExistence type="inferred from homology"/>
<dbReference type="Gene3D" id="3.40.50.200">
    <property type="entry name" value="Peptidase S8/S53 domain"/>
    <property type="match status" value="1"/>
</dbReference>
<feature type="domain" description="Peptidase S8/S53" evidence="9">
    <location>
        <begin position="159"/>
        <end position="479"/>
    </location>
</feature>
<evidence type="ECO:0000256" key="6">
    <source>
        <dbReference type="PROSITE-ProRule" id="PRU01240"/>
    </source>
</evidence>
<dbReference type="InterPro" id="IPR022398">
    <property type="entry name" value="Peptidase_S8_His-AS"/>
</dbReference>
<accession>A0A926KNX0</accession>
<dbReference type="PANTHER" id="PTHR43806:SF11">
    <property type="entry name" value="CEREVISIN-RELATED"/>
    <property type="match status" value="1"/>
</dbReference>
<name>A0A926KNX0_9BACL</name>
<dbReference type="PROSITE" id="PS00138">
    <property type="entry name" value="SUBTILASE_SER"/>
    <property type="match status" value="1"/>
</dbReference>
<feature type="active site" description="Charge relay system" evidence="5 6">
    <location>
        <position position="431"/>
    </location>
</feature>
<dbReference type="InterPro" id="IPR050131">
    <property type="entry name" value="Peptidase_S8_subtilisin-like"/>
</dbReference>
<keyword evidence="8" id="KW-0732">Signal</keyword>
<reference evidence="10" key="1">
    <citation type="submission" date="2020-09" db="EMBL/GenBank/DDBJ databases">
        <title>Draft Genome Sequence of Paenibacillus sp. WST5.</title>
        <authorList>
            <person name="Bao Z."/>
        </authorList>
    </citation>
    <scope>NUCLEOTIDE SEQUENCE</scope>
    <source>
        <strain evidence="10">WST5</strain>
    </source>
</reference>
<dbReference type="PROSITE" id="PS00137">
    <property type="entry name" value="SUBTILASE_HIS"/>
    <property type="match status" value="1"/>
</dbReference>
<dbReference type="SUPFAM" id="SSF52743">
    <property type="entry name" value="Subtilisin-like"/>
    <property type="match status" value="1"/>
</dbReference>
<evidence type="ECO:0000256" key="8">
    <source>
        <dbReference type="SAM" id="SignalP"/>
    </source>
</evidence>
<dbReference type="GO" id="GO:0004252">
    <property type="term" value="F:serine-type endopeptidase activity"/>
    <property type="evidence" value="ECO:0007669"/>
    <property type="project" value="UniProtKB-UniRule"/>
</dbReference>
<feature type="signal peptide" evidence="8">
    <location>
        <begin position="1"/>
        <end position="15"/>
    </location>
</feature>
<evidence type="ECO:0000313" key="10">
    <source>
        <dbReference type="EMBL" id="MBD0379574.1"/>
    </source>
</evidence>
<comment type="similarity">
    <text evidence="1 6 7">Belongs to the peptidase S8 family.</text>
</comment>
<dbReference type="PRINTS" id="PR01779">
    <property type="entry name" value="LANTIPROCESS"/>
</dbReference>
<dbReference type="PROSITE" id="PS51892">
    <property type="entry name" value="SUBTILASE"/>
    <property type="match status" value="1"/>
</dbReference>
<feature type="active site" description="Charge relay system" evidence="5 6">
    <location>
        <position position="166"/>
    </location>
</feature>
<dbReference type="InterPro" id="IPR036852">
    <property type="entry name" value="Peptidase_S8/S53_dom_sf"/>
</dbReference>
<evidence type="ECO:0000256" key="2">
    <source>
        <dbReference type="ARBA" id="ARBA00022670"/>
    </source>
</evidence>
<dbReference type="GO" id="GO:0006508">
    <property type="term" value="P:proteolysis"/>
    <property type="evidence" value="ECO:0007669"/>
    <property type="project" value="UniProtKB-KW"/>
</dbReference>
<protein>
    <submittedName>
        <fullName evidence="10">S8 family serine peptidase</fullName>
    </submittedName>
</protein>
<feature type="active site" description="Charge relay system" evidence="5 6">
    <location>
        <position position="208"/>
    </location>
</feature>
<dbReference type="PANTHER" id="PTHR43806">
    <property type="entry name" value="PEPTIDASE S8"/>
    <property type="match status" value="1"/>
</dbReference>
<dbReference type="InterPro" id="IPR023828">
    <property type="entry name" value="Peptidase_S8_Ser-AS"/>
</dbReference>
<evidence type="ECO:0000256" key="7">
    <source>
        <dbReference type="RuleBase" id="RU003355"/>
    </source>
</evidence>
<dbReference type="InterPro" id="IPR008357">
    <property type="entry name" value="Lanit_process"/>
</dbReference>
<evidence type="ECO:0000256" key="3">
    <source>
        <dbReference type="ARBA" id="ARBA00022801"/>
    </source>
</evidence>
<dbReference type="AlphaFoldDB" id="A0A926KNX0"/>
<keyword evidence="3 6" id="KW-0378">Hydrolase</keyword>
<evidence type="ECO:0000259" key="9">
    <source>
        <dbReference type="Pfam" id="PF00082"/>
    </source>
</evidence>
<dbReference type="PROSITE" id="PS00136">
    <property type="entry name" value="SUBTILASE_ASP"/>
    <property type="match status" value="1"/>
</dbReference>
<evidence type="ECO:0000256" key="5">
    <source>
        <dbReference type="PIRSR" id="PIRSR615500-1"/>
    </source>
</evidence>
<evidence type="ECO:0000256" key="1">
    <source>
        <dbReference type="ARBA" id="ARBA00011073"/>
    </source>
</evidence>
<dbReference type="Proteomes" id="UP000650466">
    <property type="component" value="Unassembled WGS sequence"/>
</dbReference>
<dbReference type="Pfam" id="PF00082">
    <property type="entry name" value="Peptidase_S8"/>
    <property type="match status" value="1"/>
</dbReference>
<sequence length="490" mass="51523">MKVKLSVALFSSVIAASTLLSGVGLSKPASGVSTAKKYLIAYQNNIPADYEASISGAGGKVLRVLPELGSLEVESSDTAFLTKIKQVSGIRGANLELVHQLDYKKVDPAAADGQPVTDIPQHAASFWEYQWDVKRVTNDGATYGLETGGKLEGGSIKHKAIVGVIDSGIDANHPDLKANVVGGKNFVPAGIDASETGDPADIRDRDGHGTHVAGSIAANGKVKGIGPDLGIRSYRVFPEGQGAPTSWIAAAIVQAANDKVDVINMSLGGFDAISRYTFEGGSYSDVADTLVWKRAVDYALSKNVTVVVAAGNDSLNLNNPTEITDYMNAQYGSLGFSFKGASRVVPGQTPGVITVSSSNQWSTEKIAFYSNYGTKSIDVSAPGGDNGPVYAETGDLNQRDFHYRTLSTWPTYLPSYFTSNLTSYALLHGTSMASPKVAGMAGVIKAAHPELTPSQVTALISQSAIDWGKKGTDQLYGAGEANLYNALTQK</sequence>
<feature type="chain" id="PRO_5039402111" evidence="8">
    <location>
        <begin position="16"/>
        <end position="490"/>
    </location>
</feature>
<keyword evidence="4 6" id="KW-0720">Serine protease</keyword>
<evidence type="ECO:0000256" key="4">
    <source>
        <dbReference type="ARBA" id="ARBA00022825"/>
    </source>
</evidence>
<gene>
    <name evidence="10" type="ORF">ICC18_05555</name>
</gene>
<dbReference type="PRINTS" id="PR00723">
    <property type="entry name" value="SUBTILISIN"/>
</dbReference>
<comment type="caution">
    <text evidence="10">The sequence shown here is derived from an EMBL/GenBank/DDBJ whole genome shotgun (WGS) entry which is preliminary data.</text>
</comment>
<organism evidence="10 11">
    <name type="scientific">Paenibacillus sedimenti</name>
    <dbReference type="NCBI Taxonomy" id="2770274"/>
    <lineage>
        <taxon>Bacteria</taxon>
        <taxon>Bacillati</taxon>
        <taxon>Bacillota</taxon>
        <taxon>Bacilli</taxon>
        <taxon>Bacillales</taxon>
        <taxon>Paenibacillaceae</taxon>
        <taxon>Paenibacillus</taxon>
    </lineage>
</organism>
<dbReference type="EMBL" id="JACVVD010000002">
    <property type="protein sequence ID" value="MBD0379574.1"/>
    <property type="molecule type" value="Genomic_DNA"/>
</dbReference>